<feature type="region of interest" description="Disordered" evidence="1">
    <location>
        <begin position="1"/>
        <end position="49"/>
    </location>
</feature>
<gene>
    <name evidence="3" type="ORF">SAMN05443668_116118</name>
</gene>
<dbReference type="EMBL" id="FRCS01000016">
    <property type="protein sequence ID" value="SHN46582.1"/>
    <property type="molecule type" value="Genomic_DNA"/>
</dbReference>
<reference evidence="3 4" key="1">
    <citation type="submission" date="2016-11" db="EMBL/GenBank/DDBJ databases">
        <authorList>
            <person name="Jaros S."/>
            <person name="Januszkiewicz K."/>
            <person name="Wedrychowicz H."/>
        </authorList>
    </citation>
    <scope>NUCLEOTIDE SEQUENCE [LARGE SCALE GENOMIC DNA]</scope>
    <source>
        <strain evidence="3 4">DSM 46144</strain>
    </source>
</reference>
<name>A0A1M7RK88_9ACTN</name>
<keyword evidence="2" id="KW-0472">Membrane</keyword>
<evidence type="ECO:0000256" key="1">
    <source>
        <dbReference type="SAM" id="MobiDB-lite"/>
    </source>
</evidence>
<dbReference type="RefSeq" id="WP_073263685.1">
    <property type="nucleotide sequence ID" value="NZ_FRCS01000016.1"/>
</dbReference>
<evidence type="ECO:0000313" key="3">
    <source>
        <dbReference type="EMBL" id="SHN46582.1"/>
    </source>
</evidence>
<keyword evidence="2" id="KW-0812">Transmembrane</keyword>
<organism evidence="3 4">
    <name type="scientific">Cryptosporangium aurantiacum</name>
    <dbReference type="NCBI Taxonomy" id="134849"/>
    <lineage>
        <taxon>Bacteria</taxon>
        <taxon>Bacillati</taxon>
        <taxon>Actinomycetota</taxon>
        <taxon>Actinomycetes</taxon>
        <taxon>Cryptosporangiales</taxon>
        <taxon>Cryptosporangiaceae</taxon>
        <taxon>Cryptosporangium</taxon>
    </lineage>
</organism>
<feature type="compositionally biased region" description="Basic and acidic residues" evidence="1">
    <location>
        <begin position="1"/>
        <end position="14"/>
    </location>
</feature>
<feature type="transmembrane region" description="Helical" evidence="2">
    <location>
        <begin position="54"/>
        <end position="77"/>
    </location>
</feature>
<sequence length="80" mass="8565">MTEPHGRDEHEPSTPDHQQPGFGPTPHPYPYKPGSDLDDGFDGRRNAGPTKYSGLQLALMVGGAFVAMLLLVGLMTVTMG</sequence>
<evidence type="ECO:0000256" key="2">
    <source>
        <dbReference type="SAM" id="Phobius"/>
    </source>
</evidence>
<accession>A0A1M7RK88</accession>
<evidence type="ECO:0000313" key="4">
    <source>
        <dbReference type="Proteomes" id="UP000184440"/>
    </source>
</evidence>
<proteinExistence type="predicted"/>
<keyword evidence="4" id="KW-1185">Reference proteome</keyword>
<protein>
    <submittedName>
        <fullName evidence="3">Uncharacterized protein</fullName>
    </submittedName>
</protein>
<dbReference type="AlphaFoldDB" id="A0A1M7RK88"/>
<dbReference type="Proteomes" id="UP000184440">
    <property type="component" value="Unassembled WGS sequence"/>
</dbReference>
<keyword evidence="2" id="KW-1133">Transmembrane helix</keyword>